<keyword evidence="6 10" id="KW-0418">Kinase</keyword>
<accession>A0ABU8SHZ2</accession>
<name>A0ABU8SHZ2_9LACO</name>
<organism evidence="10 11">
    <name type="scientific">Holzapfeliella saturejae</name>
    <dbReference type="NCBI Taxonomy" id="3082953"/>
    <lineage>
        <taxon>Bacteria</taxon>
        <taxon>Bacillati</taxon>
        <taxon>Bacillota</taxon>
        <taxon>Bacilli</taxon>
        <taxon>Lactobacillales</taxon>
        <taxon>Lactobacillaceae</taxon>
        <taxon>Holzapfeliella</taxon>
    </lineage>
</organism>
<dbReference type="CDD" id="cd00082">
    <property type="entry name" value="HisKA"/>
    <property type="match status" value="1"/>
</dbReference>
<feature type="transmembrane region" description="Helical" evidence="8">
    <location>
        <begin position="175"/>
        <end position="195"/>
    </location>
</feature>
<evidence type="ECO:0000313" key="11">
    <source>
        <dbReference type="Proteomes" id="UP001377804"/>
    </source>
</evidence>
<dbReference type="EMBL" id="JAWMWG010000005">
    <property type="protein sequence ID" value="MEJ6349001.1"/>
    <property type="molecule type" value="Genomic_DNA"/>
</dbReference>
<dbReference type="InterPro" id="IPR005467">
    <property type="entry name" value="His_kinase_dom"/>
</dbReference>
<evidence type="ECO:0000256" key="1">
    <source>
        <dbReference type="ARBA" id="ARBA00000085"/>
    </source>
</evidence>
<gene>
    <name evidence="10" type="ORF">R4Y45_07180</name>
</gene>
<keyword evidence="11" id="KW-1185">Reference proteome</keyword>
<dbReference type="InterPro" id="IPR003661">
    <property type="entry name" value="HisK_dim/P_dom"/>
</dbReference>
<evidence type="ECO:0000256" key="5">
    <source>
        <dbReference type="ARBA" id="ARBA00022679"/>
    </source>
</evidence>
<dbReference type="InterPro" id="IPR036097">
    <property type="entry name" value="HisK_dim/P_sf"/>
</dbReference>
<keyword evidence="5" id="KW-0808">Transferase</keyword>
<dbReference type="InterPro" id="IPR036890">
    <property type="entry name" value="HATPase_C_sf"/>
</dbReference>
<dbReference type="Gene3D" id="1.10.287.130">
    <property type="match status" value="1"/>
</dbReference>
<dbReference type="Proteomes" id="UP001377804">
    <property type="component" value="Unassembled WGS sequence"/>
</dbReference>
<keyword evidence="8" id="KW-1133">Transmembrane helix</keyword>
<evidence type="ECO:0000256" key="3">
    <source>
        <dbReference type="ARBA" id="ARBA00012438"/>
    </source>
</evidence>
<dbReference type="InterPro" id="IPR003594">
    <property type="entry name" value="HATPase_dom"/>
</dbReference>
<dbReference type="PRINTS" id="PR00344">
    <property type="entry name" value="BCTRLSENSOR"/>
</dbReference>
<dbReference type="InterPro" id="IPR050351">
    <property type="entry name" value="BphY/WalK/GraS-like"/>
</dbReference>
<evidence type="ECO:0000256" key="7">
    <source>
        <dbReference type="ARBA" id="ARBA00023012"/>
    </source>
</evidence>
<evidence type="ECO:0000256" key="8">
    <source>
        <dbReference type="SAM" id="Phobius"/>
    </source>
</evidence>
<dbReference type="EC" id="2.7.13.3" evidence="3"/>
<dbReference type="SUPFAM" id="SSF55874">
    <property type="entry name" value="ATPase domain of HSP90 chaperone/DNA topoisomerase II/histidine kinase"/>
    <property type="match status" value="1"/>
</dbReference>
<sequence length="432" mass="49470">MNTDLTKRQRLRFFLINCSAFAIIFLLLGVITITLLNQSAYSQTDESLVRMSRDTKTIDLEIKRYEQKNPFLFQRSGDNQPMNNRFNTQIILWSKDGQILNKDSLGAKFTPINDLTLNTEHIDKVHAFSLKNQDSETLNFHSYLIKASSLDNQVAYVQFITNTNPIQSSLENFKMILIIGLIVFWLLSIGLSYYLSKYNMKPVLKSWRKQQEFVENASHELRTPLTIIQNNLEYLFTKPNDKVIDQADSIAQSLNEARRLKSLTSDLLTLARSDTNELTLFKEPTTTHEFITKLTQPFIEMAELGDKSFYVLSNEELMVNFDVKKIHQVIVILLDNALKYTKAGDSITVSSIKQGNFWQLTIQNTGPSIDPENLPYLFDRFYRQDDARSKETGGYGLGLAIAQQIVKDHAGSIKVENIKPQGVKFSVKIPLD</sequence>
<dbReference type="PROSITE" id="PS50109">
    <property type="entry name" value="HIS_KIN"/>
    <property type="match status" value="1"/>
</dbReference>
<evidence type="ECO:0000256" key="2">
    <source>
        <dbReference type="ARBA" id="ARBA00004370"/>
    </source>
</evidence>
<dbReference type="InterPro" id="IPR004358">
    <property type="entry name" value="Sig_transdc_His_kin-like_C"/>
</dbReference>
<feature type="transmembrane region" description="Helical" evidence="8">
    <location>
        <begin position="12"/>
        <end position="36"/>
    </location>
</feature>
<reference evidence="10 11" key="1">
    <citation type="submission" date="2023-10" db="EMBL/GenBank/DDBJ databases">
        <title>Holzapfeliella saturejae sp. nov. isolated from Satureja montana flowers.</title>
        <authorList>
            <person name="Alcantara C."/>
            <person name="Zuniga M."/>
            <person name="Landete J.M."/>
            <person name="Monedero V."/>
        </authorList>
    </citation>
    <scope>NUCLEOTIDE SEQUENCE [LARGE SCALE GENOMIC DNA]</scope>
    <source>
        <strain evidence="10 11">He02</strain>
    </source>
</reference>
<feature type="domain" description="Histidine kinase" evidence="9">
    <location>
        <begin position="216"/>
        <end position="432"/>
    </location>
</feature>
<comment type="subcellular location">
    <subcellularLocation>
        <location evidence="2">Membrane</location>
    </subcellularLocation>
</comment>
<evidence type="ECO:0000256" key="6">
    <source>
        <dbReference type="ARBA" id="ARBA00022777"/>
    </source>
</evidence>
<dbReference type="RefSeq" id="WP_339970531.1">
    <property type="nucleotide sequence ID" value="NZ_JAWMWG010000005.1"/>
</dbReference>
<dbReference type="SMART" id="SM00387">
    <property type="entry name" value="HATPase_c"/>
    <property type="match status" value="1"/>
</dbReference>
<dbReference type="PANTHER" id="PTHR45453">
    <property type="entry name" value="PHOSPHATE REGULON SENSOR PROTEIN PHOR"/>
    <property type="match status" value="1"/>
</dbReference>
<dbReference type="SUPFAM" id="SSF47384">
    <property type="entry name" value="Homodimeric domain of signal transducing histidine kinase"/>
    <property type="match status" value="1"/>
</dbReference>
<keyword evidence="4" id="KW-0597">Phosphoprotein</keyword>
<dbReference type="GO" id="GO:0016301">
    <property type="term" value="F:kinase activity"/>
    <property type="evidence" value="ECO:0007669"/>
    <property type="project" value="UniProtKB-KW"/>
</dbReference>
<proteinExistence type="predicted"/>
<keyword evidence="8" id="KW-0812">Transmembrane</keyword>
<protein>
    <recommendedName>
        <fullName evidence="3">histidine kinase</fullName>
        <ecNumber evidence="3">2.7.13.3</ecNumber>
    </recommendedName>
</protein>
<dbReference type="SMART" id="SM00388">
    <property type="entry name" value="HisKA"/>
    <property type="match status" value="1"/>
</dbReference>
<dbReference type="Gene3D" id="3.30.565.10">
    <property type="entry name" value="Histidine kinase-like ATPase, C-terminal domain"/>
    <property type="match status" value="1"/>
</dbReference>
<dbReference type="Pfam" id="PF00512">
    <property type="entry name" value="HisKA"/>
    <property type="match status" value="1"/>
</dbReference>
<comment type="caution">
    <text evidence="10">The sequence shown here is derived from an EMBL/GenBank/DDBJ whole genome shotgun (WGS) entry which is preliminary data.</text>
</comment>
<evidence type="ECO:0000313" key="10">
    <source>
        <dbReference type="EMBL" id="MEJ6349001.1"/>
    </source>
</evidence>
<dbReference type="Pfam" id="PF02518">
    <property type="entry name" value="HATPase_c"/>
    <property type="match status" value="1"/>
</dbReference>
<evidence type="ECO:0000256" key="4">
    <source>
        <dbReference type="ARBA" id="ARBA00022553"/>
    </source>
</evidence>
<evidence type="ECO:0000259" key="9">
    <source>
        <dbReference type="PROSITE" id="PS50109"/>
    </source>
</evidence>
<keyword evidence="8" id="KW-0472">Membrane</keyword>
<comment type="catalytic activity">
    <reaction evidence="1">
        <text>ATP + protein L-histidine = ADP + protein N-phospho-L-histidine.</text>
        <dbReference type="EC" id="2.7.13.3"/>
    </reaction>
</comment>
<keyword evidence="7" id="KW-0902">Two-component regulatory system</keyword>
<dbReference type="PANTHER" id="PTHR45453:SF1">
    <property type="entry name" value="PHOSPHATE REGULON SENSOR PROTEIN PHOR"/>
    <property type="match status" value="1"/>
</dbReference>